<organism evidence="2 3">
    <name type="scientific">Rhizobium leguminosarum</name>
    <dbReference type="NCBI Taxonomy" id="384"/>
    <lineage>
        <taxon>Bacteria</taxon>
        <taxon>Pseudomonadati</taxon>
        <taxon>Pseudomonadota</taxon>
        <taxon>Alphaproteobacteria</taxon>
        <taxon>Hyphomicrobiales</taxon>
        <taxon>Rhizobiaceae</taxon>
        <taxon>Rhizobium/Agrobacterium group</taxon>
        <taxon>Rhizobium</taxon>
    </lineage>
</organism>
<dbReference type="RefSeq" id="WP_432444903.1">
    <property type="nucleotide sequence ID" value="NZ_CP025012.1"/>
</dbReference>
<dbReference type="GO" id="GO:0018580">
    <property type="term" value="F:nitronate monooxygenase activity"/>
    <property type="evidence" value="ECO:0007669"/>
    <property type="project" value="TreeGrafter"/>
</dbReference>
<reference evidence="2 3" key="1">
    <citation type="submission" date="2017-11" db="EMBL/GenBank/DDBJ databases">
        <title>Complete genome of Rhizobium leguminosarum Norway, an ineffective micro-symbiont.</title>
        <authorList>
            <person name="Hoffrichter A."/>
            <person name="Liang J."/>
            <person name="Brachmann A."/>
            <person name="Marin M."/>
        </authorList>
    </citation>
    <scope>NUCLEOTIDE SEQUENCE [LARGE SCALE GENOMIC DNA]</scope>
    <source>
        <strain evidence="2 3">Norway</strain>
    </source>
</reference>
<dbReference type="Gene3D" id="3.20.20.70">
    <property type="entry name" value="Aldolase class I"/>
    <property type="match status" value="1"/>
</dbReference>
<dbReference type="InterPro" id="IPR013785">
    <property type="entry name" value="Aldolase_TIM"/>
</dbReference>
<feature type="region of interest" description="Disordered" evidence="1">
    <location>
        <begin position="58"/>
        <end position="84"/>
    </location>
</feature>
<dbReference type="Proteomes" id="UP000238523">
    <property type="component" value="Chromosome"/>
</dbReference>
<proteinExistence type="predicted"/>
<protein>
    <submittedName>
        <fullName evidence="2">Uncharacterized protein</fullName>
    </submittedName>
</protein>
<dbReference type="Pfam" id="PF03060">
    <property type="entry name" value="NMO"/>
    <property type="match status" value="1"/>
</dbReference>
<name>A0A2K9Z2U6_RHILE</name>
<evidence type="ECO:0000313" key="3">
    <source>
        <dbReference type="Proteomes" id="UP000238523"/>
    </source>
</evidence>
<dbReference type="EMBL" id="CP025012">
    <property type="protein sequence ID" value="AUW42564.1"/>
    <property type="molecule type" value="Genomic_DNA"/>
</dbReference>
<evidence type="ECO:0000256" key="1">
    <source>
        <dbReference type="SAM" id="MobiDB-lite"/>
    </source>
</evidence>
<dbReference type="SUPFAM" id="SSF51412">
    <property type="entry name" value="Inosine monophosphate dehydrogenase (IMPDH)"/>
    <property type="match status" value="1"/>
</dbReference>
<dbReference type="PANTHER" id="PTHR42747">
    <property type="entry name" value="NITRONATE MONOOXYGENASE-RELATED"/>
    <property type="match status" value="1"/>
</dbReference>
<accession>A0A2K9Z2U6</accession>
<sequence>MTGATAVDMVIAVCKAGGLGSLPAAQLSVDQLREALGAIRAVTNAMVNVNFFSHMSPPRAARTETGQTCKGRRMSEAGFPAGVS</sequence>
<gene>
    <name evidence="2" type="ORF">CUJ84_Chr002200</name>
</gene>
<dbReference type="PANTHER" id="PTHR42747:SF3">
    <property type="entry name" value="NITRONATE MONOOXYGENASE-RELATED"/>
    <property type="match status" value="1"/>
</dbReference>
<dbReference type="AlphaFoldDB" id="A0A2K9Z2U6"/>
<evidence type="ECO:0000313" key="2">
    <source>
        <dbReference type="EMBL" id="AUW42564.1"/>
    </source>
</evidence>